<reference evidence="1" key="1">
    <citation type="submission" date="2020-12" db="EMBL/GenBank/DDBJ databases">
        <title>Taurinivorans muris gen. nov., sp. nov., fundamental and realized metabolic niche of a ubiquitous sulfidogenic bacterium in the murine intestine.</title>
        <authorList>
            <person name="Ye H."/>
            <person name="Hanson B.T."/>
            <person name="Loy A."/>
        </authorList>
    </citation>
    <scope>NUCLEOTIDE SEQUENCE</scope>
    <source>
        <strain evidence="1">LT0009</strain>
    </source>
</reference>
<dbReference type="SUPFAM" id="SSF53474">
    <property type="entry name" value="alpha/beta-Hydrolases"/>
    <property type="match status" value="1"/>
</dbReference>
<dbReference type="EMBL" id="CP065938">
    <property type="protein sequence ID" value="UWX04898.1"/>
    <property type="molecule type" value="Genomic_DNA"/>
</dbReference>
<name>A0ABY5Y0S5_9BACT</name>
<dbReference type="InterPro" id="IPR021440">
    <property type="entry name" value="DUF3089"/>
</dbReference>
<proteinExistence type="predicted"/>
<dbReference type="Proteomes" id="UP001058120">
    <property type="component" value="Chromosome"/>
</dbReference>
<keyword evidence="2" id="KW-1185">Reference proteome</keyword>
<organism evidence="1 2">
    <name type="scientific">Taurinivorans muris</name>
    <dbReference type="NCBI Taxonomy" id="2787751"/>
    <lineage>
        <taxon>Bacteria</taxon>
        <taxon>Pseudomonadati</taxon>
        <taxon>Thermodesulfobacteriota</taxon>
        <taxon>Desulfovibrionia</taxon>
        <taxon>Desulfovibrionales</taxon>
        <taxon>Desulfovibrionaceae</taxon>
        <taxon>Taurinivorans</taxon>
    </lineage>
</organism>
<evidence type="ECO:0000313" key="1">
    <source>
        <dbReference type="EMBL" id="UWX04898.1"/>
    </source>
</evidence>
<gene>
    <name evidence="1" type="ORF">JBF11_05225</name>
</gene>
<protein>
    <submittedName>
        <fullName evidence="1">DUF3089 domain-containing protein</fullName>
    </submittedName>
</protein>
<evidence type="ECO:0000313" key="2">
    <source>
        <dbReference type="Proteomes" id="UP001058120"/>
    </source>
</evidence>
<sequence>MNIPKKPDYANPYFWVEFPDEDNMRSPKTEADVFFVHGTVLHSKTEIYYDTYDEEQRRLPLRPRMTHAGVYKKTCRIFQPHYRQVSMEAHLNDLATIRKYYEIPFEDVLQAYSFFKENWNKDRPLILAGNSQGSFVLLELLKYLAHTKQLPENMVAAYLIGASVVPSDLEKIGLPLCQSPTDLNCIIAYNVLAKGAVKGFTVFPDALCVNPLSWKNTEEIADKSLHLGFVETKEDGTQLIRKNATNAWIDKKIGAVIVDIYDIETAPPREYFPKGDLHSYNYPLFFKNIEANVEERISAYLKNRKN</sequence>
<accession>A0ABY5Y0S5</accession>
<dbReference type="RefSeq" id="WP_334314453.1">
    <property type="nucleotide sequence ID" value="NZ_CP065938.1"/>
</dbReference>
<dbReference type="Pfam" id="PF11288">
    <property type="entry name" value="DUF3089"/>
    <property type="match status" value="1"/>
</dbReference>
<dbReference type="InterPro" id="IPR029058">
    <property type="entry name" value="AB_hydrolase_fold"/>
</dbReference>